<accession>A0A1M7SRV9</accession>
<reference evidence="3" key="1">
    <citation type="submission" date="2016-12" db="EMBL/GenBank/DDBJ databases">
        <authorList>
            <person name="Varghese N."/>
            <person name="Submissions S."/>
        </authorList>
    </citation>
    <scope>NUCLEOTIDE SEQUENCE [LARGE SCALE GENOMIC DNA]</scope>
    <source>
        <strain evidence="3">DSM 13020</strain>
    </source>
</reference>
<evidence type="ECO:0000313" key="2">
    <source>
        <dbReference type="EMBL" id="SHN61134.1"/>
    </source>
</evidence>
<dbReference type="CDD" id="cd01949">
    <property type="entry name" value="GGDEF"/>
    <property type="match status" value="1"/>
</dbReference>
<sequence>MIQAKNKTLIKQSYSAEIKNMFLMFSEYLLKIATERETSLKRKDFEELLKIAVDNLSFVDSGSVLMSDEDGYFYYVAAYNHSYDILDKIRYSPEEVYMRRFKRVYVMKHRIVDLLKKLAAKLGEDEEVIIEKFKDKIESINNIKAFISIPIRYQRRIIGFFNLDTWNDEEIFEKTGFESVAEMIGDLLSIAVERFELVRTVKEKNVEIDRMRLFDSLTYLPNKKFLVNYFEKYCEISKRLSSKLYMICFDIKDLETINRVYGFEVGDEVLKKLSKTLSKSIRRSDVLARVGGDEFAVLSLSKEAPFAIQKRIEENLVQLSRKLGVELKLQMGIVEYGIDGKDFDSLLTKAQERAYKKVIEIKETTHTV</sequence>
<dbReference type="SMART" id="SM00267">
    <property type="entry name" value="GGDEF"/>
    <property type="match status" value="1"/>
</dbReference>
<dbReference type="Pfam" id="PF00990">
    <property type="entry name" value="GGDEF"/>
    <property type="match status" value="1"/>
</dbReference>
<dbReference type="PROSITE" id="PS50887">
    <property type="entry name" value="GGDEF"/>
    <property type="match status" value="1"/>
</dbReference>
<dbReference type="SUPFAM" id="SSF55073">
    <property type="entry name" value="Nucleotide cyclase"/>
    <property type="match status" value="1"/>
</dbReference>
<dbReference type="Proteomes" id="UP000184207">
    <property type="component" value="Unassembled WGS sequence"/>
</dbReference>
<dbReference type="InterPro" id="IPR000160">
    <property type="entry name" value="GGDEF_dom"/>
</dbReference>
<proteinExistence type="predicted"/>
<dbReference type="RefSeq" id="WP_245789561.1">
    <property type="nucleotide sequence ID" value="NZ_FRDJ01000005.1"/>
</dbReference>
<dbReference type="PANTHER" id="PTHR45138:SF9">
    <property type="entry name" value="DIGUANYLATE CYCLASE DGCM-RELATED"/>
    <property type="match status" value="1"/>
</dbReference>
<dbReference type="SUPFAM" id="SSF55781">
    <property type="entry name" value="GAF domain-like"/>
    <property type="match status" value="1"/>
</dbReference>
<name>A0A1M7SRV9_FERGO</name>
<dbReference type="NCBIfam" id="TIGR00254">
    <property type="entry name" value="GGDEF"/>
    <property type="match status" value="1"/>
</dbReference>
<dbReference type="PANTHER" id="PTHR45138">
    <property type="entry name" value="REGULATORY COMPONENTS OF SENSORY TRANSDUCTION SYSTEM"/>
    <property type="match status" value="1"/>
</dbReference>
<dbReference type="STRING" id="1121883.SAMN02745226_01178"/>
<dbReference type="InterPro" id="IPR029016">
    <property type="entry name" value="GAF-like_dom_sf"/>
</dbReference>
<keyword evidence="3" id="KW-1185">Reference proteome</keyword>
<evidence type="ECO:0000313" key="3">
    <source>
        <dbReference type="Proteomes" id="UP000184207"/>
    </source>
</evidence>
<dbReference type="Gene3D" id="3.30.450.40">
    <property type="match status" value="1"/>
</dbReference>
<dbReference type="AlphaFoldDB" id="A0A1M7SRV9"/>
<dbReference type="InterPro" id="IPR029787">
    <property type="entry name" value="Nucleotide_cyclase"/>
</dbReference>
<protein>
    <submittedName>
        <fullName evidence="2">Diguanylate cyclase (GGDEF) domain-containing protein</fullName>
    </submittedName>
</protein>
<dbReference type="GO" id="GO:0052621">
    <property type="term" value="F:diguanylate cyclase activity"/>
    <property type="evidence" value="ECO:0007669"/>
    <property type="project" value="TreeGrafter"/>
</dbReference>
<gene>
    <name evidence="2" type="ORF">SAMN02745226_01178</name>
</gene>
<evidence type="ECO:0000259" key="1">
    <source>
        <dbReference type="PROSITE" id="PS50887"/>
    </source>
</evidence>
<dbReference type="InterPro" id="IPR050469">
    <property type="entry name" value="Diguanylate_Cyclase"/>
</dbReference>
<organism evidence="2 3">
    <name type="scientific">Fervidobacterium gondwanense DSM 13020</name>
    <dbReference type="NCBI Taxonomy" id="1121883"/>
    <lineage>
        <taxon>Bacteria</taxon>
        <taxon>Thermotogati</taxon>
        <taxon>Thermotogota</taxon>
        <taxon>Thermotogae</taxon>
        <taxon>Thermotogales</taxon>
        <taxon>Fervidobacteriaceae</taxon>
        <taxon>Fervidobacterium</taxon>
    </lineage>
</organism>
<dbReference type="Gene3D" id="3.30.70.270">
    <property type="match status" value="1"/>
</dbReference>
<feature type="domain" description="GGDEF" evidence="1">
    <location>
        <begin position="242"/>
        <end position="368"/>
    </location>
</feature>
<dbReference type="EMBL" id="FRDJ01000005">
    <property type="protein sequence ID" value="SHN61134.1"/>
    <property type="molecule type" value="Genomic_DNA"/>
</dbReference>
<dbReference type="InterPro" id="IPR043128">
    <property type="entry name" value="Rev_trsase/Diguanyl_cyclase"/>
</dbReference>